<dbReference type="InterPro" id="IPR001799">
    <property type="entry name" value="Ephrin_RBD"/>
</dbReference>
<dbReference type="Gene3D" id="2.60.40.420">
    <property type="entry name" value="Cupredoxins - blue copper proteins"/>
    <property type="match status" value="1"/>
</dbReference>
<keyword evidence="6" id="KW-0325">Glycoprotein</keyword>
<evidence type="ECO:0000256" key="7">
    <source>
        <dbReference type="ARBA" id="ARBA00023288"/>
    </source>
</evidence>
<dbReference type="SUPFAM" id="SSF49503">
    <property type="entry name" value="Cupredoxins"/>
    <property type="match status" value="1"/>
</dbReference>
<reference evidence="12" key="1">
    <citation type="submission" date="2021-06" db="EMBL/GenBank/DDBJ databases">
        <authorList>
            <consortium name="Wellcome Sanger Institute Data Sharing"/>
        </authorList>
    </citation>
    <scope>NUCLEOTIDE SEQUENCE [LARGE SCALE GENOMIC DNA]</scope>
</reference>
<dbReference type="AlphaFoldDB" id="A0A8C4RU82"/>
<dbReference type="OrthoDB" id="6250301at2759"/>
<dbReference type="CDD" id="cd10425">
    <property type="entry name" value="Ephrin-A_Ectodomain"/>
    <property type="match status" value="1"/>
</dbReference>
<keyword evidence="7" id="KW-0449">Lipoprotein</keyword>
<keyword evidence="3 10" id="KW-0732">Signal</keyword>
<dbReference type="InterPro" id="IPR031328">
    <property type="entry name" value="Ephrin"/>
</dbReference>
<dbReference type="InterPro" id="IPR008972">
    <property type="entry name" value="Cupredoxin"/>
</dbReference>
<dbReference type="Pfam" id="PF00812">
    <property type="entry name" value="Ephrin"/>
    <property type="match status" value="1"/>
</dbReference>
<dbReference type="Ensembl" id="ENSECRT00000006984.1">
    <property type="protein sequence ID" value="ENSECRP00000006874.1"/>
    <property type="gene ID" value="ENSECRG00000004588.1"/>
</dbReference>
<keyword evidence="5 8" id="KW-1015">Disulfide bond</keyword>
<evidence type="ECO:0000313" key="13">
    <source>
        <dbReference type="Proteomes" id="UP000694620"/>
    </source>
</evidence>
<organism evidence="12 13">
    <name type="scientific">Erpetoichthys calabaricus</name>
    <name type="common">Rope fish</name>
    <name type="synonym">Calamoichthys calabaricus</name>
    <dbReference type="NCBI Taxonomy" id="27687"/>
    <lineage>
        <taxon>Eukaryota</taxon>
        <taxon>Metazoa</taxon>
        <taxon>Chordata</taxon>
        <taxon>Craniata</taxon>
        <taxon>Vertebrata</taxon>
        <taxon>Euteleostomi</taxon>
        <taxon>Actinopterygii</taxon>
        <taxon>Polypteriformes</taxon>
        <taxon>Polypteridae</taxon>
        <taxon>Erpetoichthys</taxon>
    </lineage>
</organism>
<dbReference type="Proteomes" id="UP000694620">
    <property type="component" value="Chromosome 2"/>
</dbReference>
<dbReference type="GO" id="GO:0098552">
    <property type="term" value="C:side of membrane"/>
    <property type="evidence" value="ECO:0007669"/>
    <property type="project" value="UniProtKB-KW"/>
</dbReference>
<evidence type="ECO:0000313" key="12">
    <source>
        <dbReference type="Ensembl" id="ENSECRP00000006874.1"/>
    </source>
</evidence>
<dbReference type="RefSeq" id="XP_028650690.1">
    <property type="nucleotide sequence ID" value="XM_028794857.2"/>
</dbReference>
<evidence type="ECO:0000256" key="1">
    <source>
        <dbReference type="ARBA" id="ARBA00004589"/>
    </source>
</evidence>
<keyword evidence="2" id="KW-0336">GPI-anchor</keyword>
<dbReference type="PROSITE" id="PS51551">
    <property type="entry name" value="EPHRIN_RBD_2"/>
    <property type="match status" value="1"/>
</dbReference>
<evidence type="ECO:0000256" key="8">
    <source>
        <dbReference type="PROSITE-ProRule" id="PRU00884"/>
    </source>
</evidence>
<gene>
    <name evidence="12" type="primary">si:dkey-246i14.3</name>
</gene>
<dbReference type="GeneTree" id="ENSGT00940000162071"/>
<feature type="chain" id="PRO_5033981370" evidence="10">
    <location>
        <begin position="26"/>
        <end position="208"/>
    </location>
</feature>
<dbReference type="InterPro" id="IPR034252">
    <property type="entry name" value="Ephrin-A_Ecto"/>
</dbReference>
<evidence type="ECO:0000256" key="10">
    <source>
        <dbReference type="SAM" id="SignalP"/>
    </source>
</evidence>
<reference evidence="12" key="2">
    <citation type="submission" date="2025-08" db="UniProtKB">
        <authorList>
            <consortium name="Ensembl"/>
        </authorList>
    </citation>
    <scope>IDENTIFICATION</scope>
</reference>
<dbReference type="GO" id="GO:0048013">
    <property type="term" value="P:ephrin receptor signaling pathway"/>
    <property type="evidence" value="ECO:0007669"/>
    <property type="project" value="InterPro"/>
</dbReference>
<dbReference type="GO" id="GO:0007411">
    <property type="term" value="P:axon guidance"/>
    <property type="evidence" value="ECO:0007669"/>
    <property type="project" value="TreeGrafter"/>
</dbReference>
<keyword evidence="13" id="KW-1185">Reference proteome</keyword>
<evidence type="ECO:0000256" key="3">
    <source>
        <dbReference type="ARBA" id="ARBA00022729"/>
    </source>
</evidence>
<dbReference type="PRINTS" id="PR01347">
    <property type="entry name" value="EPHRIN"/>
</dbReference>
<comment type="caution">
    <text evidence="8">Lacks conserved residue(s) required for the propagation of feature annotation.</text>
</comment>
<accession>A0A8C4RU82</accession>
<dbReference type="RefSeq" id="XP_028650689.1">
    <property type="nucleotide sequence ID" value="XM_028794856.2"/>
</dbReference>
<evidence type="ECO:0000256" key="2">
    <source>
        <dbReference type="ARBA" id="ARBA00022622"/>
    </source>
</evidence>
<dbReference type="PANTHER" id="PTHR11304:SF42">
    <property type="entry name" value="EPHRIN-A4"/>
    <property type="match status" value="1"/>
</dbReference>
<feature type="signal peptide" evidence="10">
    <location>
        <begin position="1"/>
        <end position="25"/>
    </location>
</feature>
<feature type="disulfide bond" evidence="8">
    <location>
        <begin position="58"/>
        <end position="98"/>
    </location>
</feature>
<dbReference type="GO" id="GO:0005886">
    <property type="term" value="C:plasma membrane"/>
    <property type="evidence" value="ECO:0007669"/>
    <property type="project" value="TreeGrafter"/>
</dbReference>
<name>A0A8C4RU82_ERPCA</name>
<protein>
    <submittedName>
        <fullName evidence="12">Ephrin-A4-like</fullName>
    </submittedName>
</protein>
<evidence type="ECO:0000256" key="9">
    <source>
        <dbReference type="RuleBase" id="RU004375"/>
    </source>
</evidence>
<keyword evidence="4 9" id="KW-0472">Membrane</keyword>
<feature type="domain" description="Ephrin RBD" evidence="11">
    <location>
        <begin position="25"/>
        <end position="159"/>
    </location>
</feature>
<evidence type="ECO:0000256" key="5">
    <source>
        <dbReference type="ARBA" id="ARBA00023157"/>
    </source>
</evidence>
<proteinExistence type="inferred from homology"/>
<comment type="similarity">
    <text evidence="8 9">Belongs to the ephrin family.</text>
</comment>
<dbReference type="GeneID" id="114646595"/>
<evidence type="ECO:0000259" key="11">
    <source>
        <dbReference type="PROSITE" id="PS51551"/>
    </source>
</evidence>
<dbReference type="PANTHER" id="PTHR11304">
    <property type="entry name" value="EPHRIN"/>
    <property type="match status" value="1"/>
</dbReference>
<evidence type="ECO:0000256" key="6">
    <source>
        <dbReference type="ARBA" id="ARBA00023180"/>
    </source>
</evidence>
<sequence>MLWIQCAAVGLYWWLIIILEETVLGNRHTIYWNRTNNRLFKDDYAVQLEINDFLDIYCPHYPSDVPIEDTESFSLFLVKDEEYKGCFKTSGALKRWICNNPHAPYGPVRFSERIQLYTPFTLGMEFIPGQDYYYFSLPSEDSEGLNPCLRLRVTVCCKTTVAQEEVVGDTTTPRSGTLSTLQASSVVPLMFFSSAVFSFPLLLLSPFL</sequence>
<comment type="subcellular location">
    <subcellularLocation>
        <location evidence="1">Membrane</location>
        <topology evidence="1">Lipid-anchor</topology>
        <topology evidence="1">GPI-anchor</topology>
    </subcellularLocation>
</comment>
<dbReference type="GO" id="GO:0046875">
    <property type="term" value="F:ephrin receptor binding"/>
    <property type="evidence" value="ECO:0007669"/>
    <property type="project" value="InterPro"/>
</dbReference>
<evidence type="ECO:0000256" key="4">
    <source>
        <dbReference type="ARBA" id="ARBA00023136"/>
    </source>
</evidence>
<reference evidence="12" key="3">
    <citation type="submission" date="2025-09" db="UniProtKB">
        <authorList>
            <consortium name="Ensembl"/>
        </authorList>
    </citation>
    <scope>IDENTIFICATION</scope>
</reference>